<evidence type="ECO:0008006" key="3">
    <source>
        <dbReference type="Google" id="ProtNLM"/>
    </source>
</evidence>
<dbReference type="InterPro" id="IPR037239">
    <property type="entry name" value="OSBP_sf"/>
</dbReference>
<dbReference type="PANTHER" id="PTHR10972:SF209">
    <property type="entry name" value="OXYSTEROL-BINDING PROTEIN"/>
    <property type="match status" value="1"/>
</dbReference>
<feature type="non-terminal residue" evidence="1">
    <location>
        <position position="1"/>
    </location>
</feature>
<dbReference type="PANTHER" id="PTHR10972">
    <property type="entry name" value="OXYSTEROL-BINDING PROTEIN-RELATED"/>
    <property type="match status" value="1"/>
</dbReference>
<dbReference type="Gene3D" id="2.40.160.120">
    <property type="match status" value="1"/>
</dbReference>
<dbReference type="GO" id="GO:0005829">
    <property type="term" value="C:cytosol"/>
    <property type="evidence" value="ECO:0007669"/>
    <property type="project" value="TreeGrafter"/>
</dbReference>
<dbReference type="Pfam" id="PF01237">
    <property type="entry name" value="Oxysterol_BP"/>
    <property type="match status" value="1"/>
</dbReference>
<dbReference type="SUPFAM" id="SSF144000">
    <property type="entry name" value="Oxysterol-binding protein-like"/>
    <property type="match status" value="1"/>
</dbReference>
<dbReference type="EMBL" id="BTRK01000001">
    <property type="protein sequence ID" value="GMR32646.1"/>
    <property type="molecule type" value="Genomic_DNA"/>
</dbReference>
<name>A0AAN5C8V7_9BILA</name>
<proteinExistence type="predicted"/>
<dbReference type="GO" id="GO:0097038">
    <property type="term" value="C:perinuclear endoplasmic reticulum"/>
    <property type="evidence" value="ECO:0007669"/>
    <property type="project" value="TreeGrafter"/>
</dbReference>
<dbReference type="GO" id="GO:0005886">
    <property type="term" value="C:plasma membrane"/>
    <property type="evidence" value="ECO:0007669"/>
    <property type="project" value="TreeGrafter"/>
</dbReference>
<organism evidence="1 2">
    <name type="scientific">Pristionchus mayeri</name>
    <dbReference type="NCBI Taxonomy" id="1317129"/>
    <lineage>
        <taxon>Eukaryota</taxon>
        <taxon>Metazoa</taxon>
        <taxon>Ecdysozoa</taxon>
        <taxon>Nematoda</taxon>
        <taxon>Chromadorea</taxon>
        <taxon>Rhabditida</taxon>
        <taxon>Rhabditina</taxon>
        <taxon>Diplogasteromorpha</taxon>
        <taxon>Diplogasteroidea</taxon>
        <taxon>Neodiplogasteridae</taxon>
        <taxon>Pristionchus</taxon>
    </lineage>
</organism>
<comment type="caution">
    <text evidence="1">The sequence shown here is derived from an EMBL/GenBank/DDBJ whole genome shotgun (WGS) entry which is preliminary data.</text>
</comment>
<dbReference type="GO" id="GO:0032934">
    <property type="term" value="F:sterol binding"/>
    <property type="evidence" value="ECO:0007669"/>
    <property type="project" value="TreeGrafter"/>
</dbReference>
<gene>
    <name evidence="1" type="ORF">PMAYCL1PPCAC_02841</name>
</gene>
<sequence>SLLLTPPPSSPPFIPFISTHSTRLSLLSMSNSARSSDMLTVTDITRPTVIAQGQRMKMPREVPPREGYSLWEIIKPNLGRDFSRFKVPVNMNEPVTMLQRLAESYMSYIDLVLKAITKESATDRMEIIAAYAISGLSANRNRLTKPFNPLLLETFEYHKDGCRFLAEQVSNHPPVSLVHVEGPGFTLDATVSPKVSFWMNRLICNPNSVVKLVLTNSNETYTWETPTCTIWNVMLGKPYMNLSGNLAIRCQSTGHEARLNFDSNGGWSQRSTDLHVDGYIHQGKTAVRGIYGNWSLYVAACPASSLKDNYSLWQKSFLKSVSDKGDKAVLLPSSNILWSAFKLPDRYEMQYHFTFVTLQLNEITPSLKSSIPPTDSRRRPDMIKLEYGQLDAACDTKEYIEEAQRARRKEGGKRTKPRWFTHGKDGWVFNKAYWDRKFDDCEDIFEEPSGSVMRTAREKR</sequence>
<feature type="non-terminal residue" evidence="1">
    <location>
        <position position="460"/>
    </location>
</feature>
<dbReference type="InterPro" id="IPR000648">
    <property type="entry name" value="Oxysterol-bd"/>
</dbReference>
<protein>
    <recommendedName>
        <fullName evidence="3">Oxysterol-binding protein</fullName>
    </recommendedName>
</protein>
<keyword evidence="2" id="KW-1185">Reference proteome</keyword>
<accession>A0AAN5C8V7</accession>
<evidence type="ECO:0000313" key="2">
    <source>
        <dbReference type="Proteomes" id="UP001328107"/>
    </source>
</evidence>
<evidence type="ECO:0000313" key="1">
    <source>
        <dbReference type="EMBL" id="GMR32646.1"/>
    </source>
</evidence>
<dbReference type="AlphaFoldDB" id="A0AAN5C8V7"/>
<reference evidence="2" key="1">
    <citation type="submission" date="2022-10" db="EMBL/GenBank/DDBJ databases">
        <title>Genome assembly of Pristionchus species.</title>
        <authorList>
            <person name="Yoshida K."/>
            <person name="Sommer R.J."/>
        </authorList>
    </citation>
    <scope>NUCLEOTIDE SEQUENCE [LARGE SCALE GENOMIC DNA]</scope>
    <source>
        <strain evidence="2">RS5460</strain>
    </source>
</reference>
<dbReference type="Proteomes" id="UP001328107">
    <property type="component" value="Unassembled WGS sequence"/>
</dbReference>